<evidence type="ECO:0000259" key="2">
    <source>
        <dbReference type="Pfam" id="PF05569"/>
    </source>
</evidence>
<reference evidence="3" key="1">
    <citation type="submission" date="2020-09" db="EMBL/GenBank/DDBJ databases">
        <title>A novel bacterium of genus Paenibacillus, isolated from South China Sea.</title>
        <authorList>
            <person name="Huang H."/>
            <person name="Mo K."/>
            <person name="Hu Y."/>
        </authorList>
    </citation>
    <scope>NUCLEOTIDE SEQUENCE</scope>
    <source>
        <strain evidence="3">IB182493</strain>
    </source>
</reference>
<dbReference type="AlphaFoldDB" id="A0A927CUN6"/>
<dbReference type="PANTHER" id="PTHR34978:SF3">
    <property type="entry name" value="SLR0241 PROTEIN"/>
    <property type="match status" value="1"/>
</dbReference>
<dbReference type="PANTHER" id="PTHR34978">
    <property type="entry name" value="POSSIBLE SENSOR-TRANSDUCER PROTEIN BLAR"/>
    <property type="match status" value="1"/>
</dbReference>
<dbReference type="Pfam" id="PF05569">
    <property type="entry name" value="Peptidase_M56"/>
    <property type="match status" value="1"/>
</dbReference>
<gene>
    <name evidence="3" type="ORF">IDH41_25220</name>
</gene>
<feature type="transmembrane region" description="Helical" evidence="1">
    <location>
        <begin position="171"/>
        <end position="188"/>
    </location>
</feature>
<dbReference type="InterPro" id="IPR052173">
    <property type="entry name" value="Beta-lactam_resp_regulator"/>
</dbReference>
<keyword evidence="1" id="KW-0472">Membrane</keyword>
<evidence type="ECO:0000313" key="4">
    <source>
        <dbReference type="Proteomes" id="UP000632125"/>
    </source>
</evidence>
<feature type="domain" description="Peptidase M56" evidence="2">
    <location>
        <begin position="8"/>
        <end position="307"/>
    </location>
</feature>
<accession>A0A927CUN6</accession>
<dbReference type="RefSeq" id="WP_190866080.1">
    <property type="nucleotide sequence ID" value="NZ_JACXIY010000037.1"/>
</dbReference>
<feature type="transmembrane region" description="Helical" evidence="1">
    <location>
        <begin position="115"/>
        <end position="133"/>
    </location>
</feature>
<evidence type="ECO:0000313" key="3">
    <source>
        <dbReference type="EMBL" id="MBD2871885.1"/>
    </source>
</evidence>
<feature type="transmembrane region" description="Helical" evidence="1">
    <location>
        <begin position="221"/>
        <end position="240"/>
    </location>
</feature>
<feature type="transmembrane region" description="Helical" evidence="1">
    <location>
        <begin position="320"/>
        <end position="340"/>
    </location>
</feature>
<dbReference type="Proteomes" id="UP000632125">
    <property type="component" value="Unassembled WGS sequence"/>
</dbReference>
<proteinExistence type="predicted"/>
<dbReference type="EMBL" id="JACXIY010000037">
    <property type="protein sequence ID" value="MBD2871885.1"/>
    <property type="molecule type" value="Genomic_DNA"/>
</dbReference>
<comment type="caution">
    <text evidence="3">The sequence shown here is derived from an EMBL/GenBank/DDBJ whole genome shotgun (WGS) entry which is preliminary data.</text>
</comment>
<keyword evidence="1" id="KW-0812">Transmembrane</keyword>
<keyword evidence="4" id="KW-1185">Reference proteome</keyword>
<sequence length="474" mass="54151">MLILYYSILLMSVVTSTLHVGLWLLEKWTRTYFSAKWHYVSYILVYTFFIFPYFKAITFLSERFSIQSNVHSMVVPIQAAVQEATEVSKPRTEDISSVPNQSTYVLQADWHILNVIPYLFLTGTIIFLIVAFIRNFKIHHRMTSVCEQTYDLNLILDLEASKQKLGIKRNVAVYFAPYVSSPFLYGVIRPRIVLPAGIEFTTDEYRQIFLHELTHYKRYDIWIKLFLIIVNALHWFNPLAYKARRDIDRYCELSCDEQLVRSMNLTERKQYCELLLSVLWNVTDQKTQVYTAFSDKGTYLERRISMILNNKGAKRKSIQLLSGVVTLFIILGGSAAVYAGSINAKSVTELNDSKPGVVLLSEIKKEGNIELAVEKAASREYLTAYKEIHPGESKGFGGYALKKGDSLTPTFSSAGGELKVYLLEYDDQALEDGELLNSNSKHNLVESGNYYFVLVNEGHTSSTNVELAVQLQVN</sequence>
<protein>
    <submittedName>
        <fullName evidence="3">M56 family metallopeptidase</fullName>
    </submittedName>
</protein>
<keyword evidence="1" id="KW-1133">Transmembrane helix</keyword>
<feature type="transmembrane region" description="Helical" evidence="1">
    <location>
        <begin position="6"/>
        <end position="25"/>
    </location>
</feature>
<dbReference type="CDD" id="cd07341">
    <property type="entry name" value="M56_BlaR1_MecR1_like"/>
    <property type="match status" value="1"/>
</dbReference>
<evidence type="ECO:0000256" key="1">
    <source>
        <dbReference type="SAM" id="Phobius"/>
    </source>
</evidence>
<feature type="transmembrane region" description="Helical" evidence="1">
    <location>
        <begin position="37"/>
        <end position="54"/>
    </location>
</feature>
<name>A0A927CUN6_9BACL</name>
<organism evidence="3 4">
    <name type="scientific">Paenibacillus arenilitoris</name>
    <dbReference type="NCBI Taxonomy" id="2772299"/>
    <lineage>
        <taxon>Bacteria</taxon>
        <taxon>Bacillati</taxon>
        <taxon>Bacillota</taxon>
        <taxon>Bacilli</taxon>
        <taxon>Bacillales</taxon>
        <taxon>Paenibacillaceae</taxon>
        <taxon>Paenibacillus</taxon>
    </lineage>
</organism>
<dbReference type="InterPro" id="IPR008756">
    <property type="entry name" value="Peptidase_M56"/>
</dbReference>